<gene>
    <name evidence="11" type="ORF">C1H76_7964</name>
</gene>
<dbReference type="GO" id="GO:0035673">
    <property type="term" value="F:oligopeptide transmembrane transporter activity"/>
    <property type="evidence" value="ECO:0007669"/>
    <property type="project" value="InterPro"/>
</dbReference>
<evidence type="ECO:0000313" key="11">
    <source>
        <dbReference type="EMBL" id="TKX19766.1"/>
    </source>
</evidence>
<dbReference type="Pfam" id="PF03169">
    <property type="entry name" value="OPT"/>
    <property type="match status" value="1"/>
</dbReference>
<feature type="transmembrane region" description="Helical" evidence="10">
    <location>
        <begin position="712"/>
        <end position="741"/>
    </location>
</feature>
<proteinExistence type="inferred from homology"/>
<accession>A0A4U7ATG9</accession>
<sequence>MAARRPGYARYDTDHNALPMANIDNHGESSDSKKDWKIDDAESLKGARAKVTGVDSRGSLPAFEPEVEDKFGQGDVVTTAEDVVTRKSPLRIAITSIITMNRSTCMAIFASVLQELFYFKPQVIYVSVTFLCVVAYPIGQFMAFAIPTKGAIGRFLNPGPFNAKEHAAITIMASSSATAAVATEILAAQKLYYDESPSAGAAIFLTISAQLLGFGIAGLLRSVLVRPTRLLWPSNLPINTLLETLHRDKKETKLRLKIFYIVFFVMIVYEIIPEWMFPLLQGVSIFCLANKNRMLFTNLFGGSQGNEGLGFLSISFDWQYIASLGSPLWIPLQTQINSLIGYLLCIVLFMGLYYGNIWRSLDFPFLSQLLYDGTQSNGTVYTPYNLTSILNERNEIDLNSLEQNGIPYLTGTYVGYLITTNMGSTATIVHMILWNWEDIKAGLEWAHPSNLRKLLSPSTYIFWRETETREAFAARVYADPNIDPHYKLMIKNNYQEVPNWWYGLLLVLSFFVGLATLYAVGSTLPWWGYLISNLLAAFFILIFGTQRGITGFGFNMQPIVQMVAGYLHPGRPLANMYFTVFGYNGVAQGQLLAQDLKLAQFAHLGFRATFVFQVLGCVIGAVFNYVIMTTVVGAQAELLKSVEGSNVWSGQTVQQYNTLAIAWSIAGSMFSVGVRYQWVTIAYLVGFVVPVPFWVAYRYTGVEFFRYVNLAIILWYMGWLFVGINSSILSYFVLGILAQWWLRKYHPGLFVKYNYLVSAALDGGTQVLVFILSFAVFGGSGNQVDFPYWAGNNGGVAVNKNIDYCMFNPANAG</sequence>
<keyword evidence="5" id="KW-0571">Peptide transport</keyword>
<keyword evidence="7 10" id="KW-1133">Transmembrane helix</keyword>
<evidence type="ECO:0000256" key="5">
    <source>
        <dbReference type="ARBA" id="ARBA00022856"/>
    </source>
</evidence>
<evidence type="ECO:0000256" key="2">
    <source>
        <dbReference type="ARBA" id="ARBA00008807"/>
    </source>
</evidence>
<feature type="transmembrane region" description="Helical" evidence="10">
    <location>
        <begin position="499"/>
        <end position="520"/>
    </location>
</feature>
<keyword evidence="3" id="KW-0813">Transport</keyword>
<feature type="compositionally biased region" description="Basic and acidic residues" evidence="9">
    <location>
        <begin position="25"/>
        <end position="36"/>
    </location>
</feature>
<comment type="subcellular location">
    <subcellularLocation>
        <location evidence="1">Membrane</location>
        <topology evidence="1">Multi-pass membrane protein</topology>
    </subcellularLocation>
</comment>
<organism evidence="11 12">
    <name type="scientific">Elsinoe australis</name>
    <dbReference type="NCBI Taxonomy" id="40998"/>
    <lineage>
        <taxon>Eukaryota</taxon>
        <taxon>Fungi</taxon>
        <taxon>Dikarya</taxon>
        <taxon>Ascomycota</taxon>
        <taxon>Pezizomycotina</taxon>
        <taxon>Dothideomycetes</taxon>
        <taxon>Dothideomycetidae</taxon>
        <taxon>Myriangiales</taxon>
        <taxon>Elsinoaceae</taxon>
        <taxon>Elsinoe</taxon>
    </lineage>
</organism>
<name>A0A4U7ATG9_9PEZI</name>
<evidence type="ECO:0000256" key="1">
    <source>
        <dbReference type="ARBA" id="ARBA00004141"/>
    </source>
</evidence>
<dbReference type="PANTHER" id="PTHR22601">
    <property type="entry name" value="ISP4 LIKE PROTEIN"/>
    <property type="match status" value="1"/>
</dbReference>
<feature type="transmembrane region" description="Helical" evidence="10">
    <location>
        <begin position="336"/>
        <end position="355"/>
    </location>
</feature>
<dbReference type="EMBL" id="PTQR01000106">
    <property type="protein sequence ID" value="TKX19766.1"/>
    <property type="molecule type" value="Genomic_DNA"/>
</dbReference>
<dbReference type="NCBIfam" id="TIGR00728">
    <property type="entry name" value="OPT_sfam"/>
    <property type="match status" value="1"/>
</dbReference>
<comment type="caution">
    <text evidence="11">The sequence shown here is derived from an EMBL/GenBank/DDBJ whole genome shotgun (WGS) entry which is preliminary data.</text>
</comment>
<dbReference type="AlphaFoldDB" id="A0A4U7ATG9"/>
<feature type="transmembrane region" description="Helical" evidence="10">
    <location>
        <begin position="610"/>
        <end position="636"/>
    </location>
</feature>
<feature type="transmembrane region" description="Helical" evidence="10">
    <location>
        <begin position="124"/>
        <end position="146"/>
    </location>
</feature>
<reference evidence="11 12" key="1">
    <citation type="submission" date="2018-02" db="EMBL/GenBank/DDBJ databases">
        <title>Draft genome sequences of Elsinoe sp., causing black scab on jojoba.</title>
        <authorList>
            <person name="Stodart B."/>
            <person name="Jeffress S."/>
            <person name="Ash G."/>
            <person name="Arun Chinnappa K."/>
        </authorList>
    </citation>
    <scope>NUCLEOTIDE SEQUENCE [LARGE SCALE GENOMIC DNA]</scope>
    <source>
        <strain evidence="11 12">Hillstone_2</strain>
    </source>
</reference>
<comment type="similarity">
    <text evidence="2">Belongs to the oligopeptide OPT transporter family.</text>
</comment>
<keyword evidence="8 10" id="KW-0472">Membrane</keyword>
<feature type="region of interest" description="Disordered" evidence="9">
    <location>
        <begin position="1"/>
        <end position="36"/>
    </location>
</feature>
<dbReference type="InterPro" id="IPR004648">
    <property type="entry name" value="Oligpept_transpt"/>
</dbReference>
<evidence type="ECO:0000256" key="10">
    <source>
        <dbReference type="SAM" id="Phobius"/>
    </source>
</evidence>
<dbReference type="Proteomes" id="UP000308133">
    <property type="component" value="Unassembled WGS sequence"/>
</dbReference>
<keyword evidence="6" id="KW-0653">Protein transport</keyword>
<evidence type="ECO:0000256" key="4">
    <source>
        <dbReference type="ARBA" id="ARBA00022692"/>
    </source>
</evidence>
<feature type="transmembrane region" description="Helical" evidence="10">
    <location>
        <begin position="167"/>
        <end position="187"/>
    </location>
</feature>
<feature type="transmembrane region" description="Helical" evidence="10">
    <location>
        <begin position="254"/>
        <end position="272"/>
    </location>
</feature>
<feature type="transmembrane region" description="Helical" evidence="10">
    <location>
        <begin position="753"/>
        <end position="777"/>
    </location>
</feature>
<evidence type="ECO:0000256" key="6">
    <source>
        <dbReference type="ARBA" id="ARBA00022927"/>
    </source>
</evidence>
<dbReference type="InterPro" id="IPR004813">
    <property type="entry name" value="OPT"/>
</dbReference>
<evidence type="ECO:0000256" key="8">
    <source>
        <dbReference type="ARBA" id="ARBA00023136"/>
    </source>
</evidence>
<keyword evidence="4 10" id="KW-0812">Transmembrane</keyword>
<feature type="transmembrane region" description="Helical" evidence="10">
    <location>
        <begin position="681"/>
        <end position="700"/>
    </location>
</feature>
<evidence type="ECO:0000313" key="12">
    <source>
        <dbReference type="Proteomes" id="UP000308133"/>
    </source>
</evidence>
<dbReference type="GO" id="GO:0015031">
    <property type="term" value="P:protein transport"/>
    <property type="evidence" value="ECO:0007669"/>
    <property type="project" value="UniProtKB-KW"/>
</dbReference>
<evidence type="ECO:0000256" key="9">
    <source>
        <dbReference type="SAM" id="MobiDB-lite"/>
    </source>
</evidence>
<feature type="transmembrane region" description="Helical" evidence="10">
    <location>
        <begin position="656"/>
        <end position="674"/>
    </location>
</feature>
<evidence type="ECO:0000256" key="3">
    <source>
        <dbReference type="ARBA" id="ARBA00022448"/>
    </source>
</evidence>
<protein>
    <submittedName>
        <fullName evidence="11">OPT oligopeptide transporter-like protein</fullName>
    </submittedName>
</protein>
<feature type="transmembrane region" description="Helical" evidence="10">
    <location>
        <begin position="92"/>
        <end position="112"/>
    </location>
</feature>
<feature type="transmembrane region" description="Helical" evidence="10">
    <location>
        <begin position="526"/>
        <end position="544"/>
    </location>
</feature>
<evidence type="ECO:0000256" key="7">
    <source>
        <dbReference type="ARBA" id="ARBA00022989"/>
    </source>
</evidence>
<feature type="transmembrane region" description="Helical" evidence="10">
    <location>
        <begin position="199"/>
        <end position="220"/>
    </location>
</feature>
<dbReference type="GO" id="GO:0016020">
    <property type="term" value="C:membrane"/>
    <property type="evidence" value="ECO:0007669"/>
    <property type="project" value="UniProtKB-SubCell"/>
</dbReference>